<evidence type="ECO:0000256" key="6">
    <source>
        <dbReference type="RuleBase" id="RU361277"/>
    </source>
</evidence>
<reference evidence="10" key="1">
    <citation type="journal article" date="2016" name="Front. Microbiol.">
        <title>The complete genome sequence of hyperthermophile Dictyoglomus turgidum DSM 6724 reveals a specialized carbohydrate fermentor.</title>
        <authorList>
            <person name="Brumm P.J."/>
            <person name="Gowda K."/>
            <person name="Robb F.T."/>
            <person name="Mead D.A."/>
        </authorList>
    </citation>
    <scope>NUCLEOTIDE SEQUENCE [LARGE SCALE GENOMIC DNA]</scope>
    <source>
        <strain evidence="10">DSM 6724 / Z-1310</strain>
    </source>
</reference>
<comment type="cofactor">
    <cofactor evidence="1 6">
        <name>Zn(2+)</name>
        <dbReference type="ChEBI" id="CHEBI:29105"/>
    </cofactor>
</comment>
<name>B8DZ67_DICTD</name>
<evidence type="ECO:0000256" key="1">
    <source>
        <dbReference type="ARBA" id="ARBA00001947"/>
    </source>
</evidence>
<dbReference type="InterPro" id="IPR013154">
    <property type="entry name" value="ADH-like_N"/>
</dbReference>
<accession>B8DZ67</accession>
<dbReference type="InParanoid" id="B8DZ67"/>
<evidence type="ECO:0000259" key="7">
    <source>
        <dbReference type="Pfam" id="PF00107"/>
    </source>
</evidence>
<dbReference type="EnsemblBacteria" id="ACK41693">
    <property type="protein sequence ID" value="ACK41693"/>
    <property type="gene ID" value="Dtur_0389"/>
</dbReference>
<dbReference type="HOGENOM" id="CLU_026673_11_0_0"/>
<dbReference type="Gene3D" id="3.90.180.10">
    <property type="entry name" value="Medium-chain alcohol dehydrogenases, catalytic domain"/>
    <property type="match status" value="1"/>
</dbReference>
<dbReference type="PROSITE" id="PS00059">
    <property type="entry name" value="ADH_ZINC"/>
    <property type="match status" value="1"/>
</dbReference>
<evidence type="ECO:0000256" key="4">
    <source>
        <dbReference type="ARBA" id="ARBA00022833"/>
    </source>
</evidence>
<dbReference type="EMBL" id="CP001251">
    <property type="protein sequence ID" value="ACK41693.1"/>
    <property type="molecule type" value="Genomic_DNA"/>
</dbReference>
<dbReference type="RefSeq" id="WP_012582778.1">
    <property type="nucleotide sequence ID" value="NC_011661.1"/>
</dbReference>
<evidence type="ECO:0000256" key="2">
    <source>
        <dbReference type="ARBA" id="ARBA00008072"/>
    </source>
</evidence>
<keyword evidence="3 6" id="KW-0479">Metal-binding</keyword>
<dbReference type="GO" id="GO:0008270">
    <property type="term" value="F:zinc ion binding"/>
    <property type="evidence" value="ECO:0007669"/>
    <property type="project" value="InterPro"/>
</dbReference>
<dbReference type="Proteomes" id="UP000007719">
    <property type="component" value="Chromosome"/>
</dbReference>
<dbReference type="GO" id="GO:0046183">
    <property type="term" value="P:L-idonate catabolic process"/>
    <property type="evidence" value="ECO:0000318"/>
    <property type="project" value="GO_Central"/>
</dbReference>
<keyword evidence="5" id="KW-0560">Oxidoreductase</keyword>
<dbReference type="GO" id="GO:0050572">
    <property type="term" value="F:L-idonate 5-dehydrogenase [NAD(P)+] activity"/>
    <property type="evidence" value="ECO:0000318"/>
    <property type="project" value="GO_Central"/>
</dbReference>
<dbReference type="Gene3D" id="3.40.50.720">
    <property type="entry name" value="NAD(P)-binding Rossmann-like Domain"/>
    <property type="match status" value="1"/>
</dbReference>
<dbReference type="PANTHER" id="PTHR43161">
    <property type="entry name" value="SORBITOL DEHYDROGENASE"/>
    <property type="match status" value="1"/>
</dbReference>
<proteinExistence type="inferred from homology"/>
<dbReference type="InterPro" id="IPR002328">
    <property type="entry name" value="ADH_Zn_CS"/>
</dbReference>
<dbReference type="InterPro" id="IPR011032">
    <property type="entry name" value="GroES-like_sf"/>
</dbReference>
<evidence type="ECO:0000256" key="5">
    <source>
        <dbReference type="ARBA" id="ARBA00023002"/>
    </source>
</evidence>
<keyword evidence="10" id="KW-1185">Reference proteome</keyword>
<feature type="domain" description="Alcohol dehydrogenase-like C-terminal" evidence="7">
    <location>
        <begin position="173"/>
        <end position="296"/>
    </location>
</feature>
<dbReference type="OrthoDB" id="9809185at2"/>
<dbReference type="PANTHER" id="PTHR43161:SF23">
    <property type="entry name" value="(R,R)-BUTANEDIOL DEHYDROGENASE-RELATED"/>
    <property type="match status" value="1"/>
</dbReference>
<keyword evidence="4 6" id="KW-0862">Zinc</keyword>
<dbReference type="KEGG" id="dtu:Dtur_0389"/>
<feature type="domain" description="Alcohol dehydrogenase-like N-terminal" evidence="8">
    <location>
        <begin position="26"/>
        <end position="135"/>
    </location>
</feature>
<dbReference type="Pfam" id="PF00107">
    <property type="entry name" value="ADH_zinc_N"/>
    <property type="match status" value="1"/>
</dbReference>
<comment type="similarity">
    <text evidence="2 6">Belongs to the zinc-containing alcohol dehydrogenase family.</text>
</comment>
<sequence length="341" mass="38217">MKNMGWLLKDIKKLELIETPLEKPKENDVLLEVIYAGICGSDLHAYLGEHPFVKPGIVLGHEFVGKVIEKGENVRNVDLNDVVVIEPSLTCGICYNCTHGRYNICKNLDVIGCTKTNGGFQKYIKIPSHKVYKVNEVPLKRAVLTEPLAVAVHGVRRSSFKPGDEVLVIGSGPIGLLTTIFLYLSSAKKIVLVDVLDKRLNLAKNLCPGIITVKPENLNLSLFTQEGPDLVFECVGVDQTINLAIEYARKGTDIILMGVPKEISMAKLIYIQDRELNLKGSLMYTKDDYLIALELLRKNQVNYEALITHIYPFDKVPQAFEDILNYKDQYFKVIIDVKGEN</sequence>
<dbReference type="InterPro" id="IPR036291">
    <property type="entry name" value="NAD(P)-bd_dom_sf"/>
</dbReference>
<dbReference type="STRING" id="515635.Dtur_0389"/>
<organism evidence="9 10">
    <name type="scientific">Dictyoglomus turgidum (strain DSM 6724 / Z-1310)</name>
    <dbReference type="NCBI Taxonomy" id="515635"/>
    <lineage>
        <taxon>Bacteria</taxon>
        <taxon>Pseudomonadati</taxon>
        <taxon>Dictyoglomota</taxon>
        <taxon>Dictyoglomia</taxon>
        <taxon>Dictyoglomales</taxon>
        <taxon>Dictyoglomaceae</taxon>
        <taxon>Dictyoglomus</taxon>
    </lineage>
</organism>
<protein>
    <submittedName>
        <fullName evidence="9">Alcohol dehydrogenase GroES domain protein</fullName>
    </submittedName>
</protein>
<dbReference type="Pfam" id="PF08240">
    <property type="entry name" value="ADH_N"/>
    <property type="match status" value="1"/>
</dbReference>
<dbReference type="eggNOG" id="COG1063">
    <property type="taxonomic scope" value="Bacteria"/>
</dbReference>
<dbReference type="SUPFAM" id="SSF51735">
    <property type="entry name" value="NAD(P)-binding Rossmann-fold domains"/>
    <property type="match status" value="1"/>
</dbReference>
<dbReference type="SUPFAM" id="SSF50129">
    <property type="entry name" value="GroES-like"/>
    <property type="match status" value="1"/>
</dbReference>
<dbReference type="InterPro" id="IPR013149">
    <property type="entry name" value="ADH-like_C"/>
</dbReference>
<dbReference type="AlphaFoldDB" id="B8DZ67"/>
<evidence type="ECO:0000313" key="9">
    <source>
        <dbReference type="EMBL" id="ACK41693.1"/>
    </source>
</evidence>
<evidence type="ECO:0000313" key="10">
    <source>
        <dbReference type="Proteomes" id="UP000007719"/>
    </source>
</evidence>
<evidence type="ECO:0000259" key="8">
    <source>
        <dbReference type="Pfam" id="PF08240"/>
    </source>
</evidence>
<evidence type="ECO:0000256" key="3">
    <source>
        <dbReference type="ARBA" id="ARBA00022723"/>
    </source>
</evidence>
<gene>
    <name evidence="9" type="ordered locus">Dtur_0389</name>
</gene>